<organism evidence="2 3">
    <name type="scientific">Amanita muscaria (strain Koide BX008)</name>
    <dbReference type="NCBI Taxonomy" id="946122"/>
    <lineage>
        <taxon>Eukaryota</taxon>
        <taxon>Fungi</taxon>
        <taxon>Dikarya</taxon>
        <taxon>Basidiomycota</taxon>
        <taxon>Agaricomycotina</taxon>
        <taxon>Agaricomycetes</taxon>
        <taxon>Agaricomycetidae</taxon>
        <taxon>Agaricales</taxon>
        <taxon>Pluteineae</taxon>
        <taxon>Amanitaceae</taxon>
        <taxon>Amanita</taxon>
    </lineage>
</organism>
<dbReference type="InterPro" id="IPR039156">
    <property type="entry name" value="PHAF1/BROMI"/>
</dbReference>
<dbReference type="InParanoid" id="A0A0C2SX75"/>
<comment type="similarity">
    <text evidence="1">Belongs to the PHAF1 family.</text>
</comment>
<accession>A0A0C2SX75</accession>
<gene>
    <name evidence="2" type="ORF">M378DRAFT_185121</name>
</gene>
<dbReference type="AlphaFoldDB" id="A0A0C2SX75"/>
<evidence type="ECO:0000313" key="2">
    <source>
        <dbReference type="EMBL" id="KIL68065.1"/>
    </source>
</evidence>
<keyword evidence="3" id="KW-1185">Reference proteome</keyword>
<protein>
    <submittedName>
        <fullName evidence="2">Uncharacterized protein</fullName>
    </submittedName>
</protein>
<dbReference type="Pfam" id="PF03676">
    <property type="entry name" value="PHAF1"/>
    <property type="match status" value="1"/>
</dbReference>
<dbReference type="PANTHER" id="PTHR13465:SF2">
    <property type="entry name" value="PHAGOSOME ASSEMBLY FACTOR 1"/>
    <property type="match status" value="1"/>
</dbReference>
<dbReference type="PANTHER" id="PTHR13465">
    <property type="entry name" value="UPF0183 PROTEIN"/>
    <property type="match status" value="1"/>
</dbReference>
<evidence type="ECO:0000256" key="1">
    <source>
        <dbReference type="ARBA" id="ARBA00024339"/>
    </source>
</evidence>
<proteinExistence type="inferred from homology"/>
<dbReference type="GO" id="GO:0043001">
    <property type="term" value="P:Golgi to plasma membrane protein transport"/>
    <property type="evidence" value="ECO:0007669"/>
    <property type="project" value="TreeGrafter"/>
</dbReference>
<name>A0A0C2SX75_AMAMK</name>
<reference evidence="2 3" key="1">
    <citation type="submission" date="2014-04" db="EMBL/GenBank/DDBJ databases">
        <title>Evolutionary Origins and Diversification of the Mycorrhizal Mutualists.</title>
        <authorList>
            <consortium name="DOE Joint Genome Institute"/>
            <consortium name="Mycorrhizal Genomics Consortium"/>
            <person name="Kohler A."/>
            <person name="Kuo A."/>
            <person name="Nagy L.G."/>
            <person name="Floudas D."/>
            <person name="Copeland A."/>
            <person name="Barry K.W."/>
            <person name="Cichocki N."/>
            <person name="Veneault-Fourrey C."/>
            <person name="LaButti K."/>
            <person name="Lindquist E.A."/>
            <person name="Lipzen A."/>
            <person name="Lundell T."/>
            <person name="Morin E."/>
            <person name="Murat C."/>
            <person name="Riley R."/>
            <person name="Ohm R."/>
            <person name="Sun H."/>
            <person name="Tunlid A."/>
            <person name="Henrissat B."/>
            <person name="Grigoriev I.V."/>
            <person name="Hibbett D.S."/>
            <person name="Martin F."/>
        </authorList>
    </citation>
    <scope>NUCLEOTIDE SEQUENCE [LARGE SCALE GENOMIC DNA]</scope>
    <source>
        <strain evidence="2 3">Koide BX008</strain>
    </source>
</reference>
<dbReference type="EMBL" id="KN818229">
    <property type="protein sequence ID" value="KIL68065.1"/>
    <property type="molecule type" value="Genomic_DNA"/>
</dbReference>
<dbReference type="Proteomes" id="UP000054549">
    <property type="component" value="Unassembled WGS sequence"/>
</dbReference>
<evidence type="ECO:0000313" key="3">
    <source>
        <dbReference type="Proteomes" id="UP000054549"/>
    </source>
</evidence>
<dbReference type="HOGENOM" id="CLU_032056_1_0_1"/>
<dbReference type="GO" id="GO:0005802">
    <property type="term" value="C:trans-Golgi network"/>
    <property type="evidence" value="ECO:0007669"/>
    <property type="project" value="TreeGrafter"/>
</dbReference>
<sequence length="370" mass="41840">MFKLDLDVRPGQGLGMFDIGSSLWAVLETLRGLHHVFTQVDIKYDPDTATTSPVIVHIRPHLDLLFSGRHQRLHTICLRKLRDQNPPVILRYKTTVLSSPEIAFNRVGVSRNFGPTYSGEDLRYPGLCFSFSDDGIADLAQTEGRGQEVKRVIITQRDEQDVIDVEVSECPLMNGDIARAVARVHEGVTLHFYPSGTPPLNIKLNQTTAQEAVLALGHPPRVHHKEDERMTIHANTSEGEETEAGYFYNYFQHGFDLFISSSTHVVKKVILHTNVPGSPLFQRYKRCCWEIEGKPEDDEDDTPPRKRFYDRFETISHFLSPNEATPSMVLNRTDDEDHITLPNATSHLYGYDGIILEASESSQVLCVMLV</sequence>
<dbReference type="InterPro" id="IPR005373">
    <property type="entry name" value="PHAF1"/>
</dbReference>
<dbReference type="OrthoDB" id="411211at2759"/>